<dbReference type="OrthoDB" id="108476at2"/>
<feature type="binding site" evidence="1">
    <location>
        <position position="8"/>
    </location>
    <ligand>
        <name>Zn(2+)</name>
        <dbReference type="ChEBI" id="CHEBI:29105"/>
    </ligand>
</feature>
<dbReference type="Gene3D" id="3.40.50.150">
    <property type="entry name" value="Vaccinia Virus protein VP39"/>
    <property type="match status" value="1"/>
</dbReference>
<proteinExistence type="predicted"/>
<dbReference type="EMBL" id="CP036200">
    <property type="protein sequence ID" value="QBF81466.1"/>
    <property type="molecule type" value="Genomic_DNA"/>
</dbReference>
<dbReference type="InterPro" id="IPR048647">
    <property type="entry name" value="RlmA_N"/>
</dbReference>
<sequence>MSYICPLCASPLSLAGRSWGCENGHQFDKAKEGYVNLLPVQKKKTKDPGDSKEMMQARRSFLEQGFYQALSDKVNQLASSYIDDDACILDIGCGEGYYTSRLAHSLAGEHVFYGLDISKAAVRYAAKRYSEINFSVASVFEMPFADNSFDLAIRIYAPSKPEELQRVIKPGGILIAVSPGPKHHYAIKQIIYDTPKLHPQDKIQIAGFDHIAEHQVCYELDLTDKADIENLLNMTPYAWKLSDFQKARLAKQGLKCELDFKIEIYQRPLQS</sequence>
<gene>
    <name evidence="5" type="ORF">EXU30_01220</name>
</gene>
<dbReference type="RefSeq" id="WP_130597442.1">
    <property type="nucleotide sequence ID" value="NZ_CP036200.1"/>
</dbReference>
<evidence type="ECO:0000259" key="4">
    <source>
        <dbReference type="Pfam" id="PF21302"/>
    </source>
</evidence>
<reference evidence="5 6" key="1">
    <citation type="submission" date="2019-02" db="EMBL/GenBank/DDBJ databases">
        <title>Shewanella sp. D4-2 isolated from Dokdo Island.</title>
        <authorList>
            <person name="Baek K."/>
        </authorList>
    </citation>
    <scope>NUCLEOTIDE SEQUENCE [LARGE SCALE GENOMIC DNA]</scope>
    <source>
        <strain evidence="5 6">D4-2</strain>
    </source>
</reference>
<dbReference type="PIRSF" id="PIRSF018249">
    <property type="entry name" value="MyrA_prd"/>
    <property type="match status" value="1"/>
</dbReference>
<dbReference type="PANTHER" id="PTHR43460">
    <property type="entry name" value="METHYLTRANSFERASE"/>
    <property type="match status" value="1"/>
</dbReference>
<evidence type="ECO:0000313" key="6">
    <source>
        <dbReference type="Proteomes" id="UP000291106"/>
    </source>
</evidence>
<feature type="binding site" evidence="1">
    <location>
        <position position="5"/>
    </location>
    <ligand>
        <name>Zn(2+)</name>
        <dbReference type="ChEBI" id="CHEBI:29105"/>
    </ligand>
</feature>
<keyword evidence="1" id="KW-0862">Zinc</keyword>
<dbReference type="InterPro" id="IPR016718">
    <property type="entry name" value="rRNA_m1G-MeTrfase_A_prd"/>
</dbReference>
<dbReference type="GO" id="GO:0046872">
    <property type="term" value="F:metal ion binding"/>
    <property type="evidence" value="ECO:0007669"/>
    <property type="project" value="UniProtKB-KW"/>
</dbReference>
<evidence type="ECO:0000313" key="5">
    <source>
        <dbReference type="EMBL" id="QBF81466.1"/>
    </source>
</evidence>
<dbReference type="Proteomes" id="UP000291106">
    <property type="component" value="Chromosome"/>
</dbReference>
<name>A0A411PD34_9GAMM</name>
<feature type="domain" description="23S rRNA (guanine(745)-N(1))-methyltransferase N-terminal" evidence="4">
    <location>
        <begin position="3"/>
        <end position="46"/>
    </location>
</feature>
<feature type="binding site" evidence="1">
    <location>
        <position position="25"/>
    </location>
    <ligand>
        <name>Zn(2+)</name>
        <dbReference type="ChEBI" id="CHEBI:29105"/>
    </ligand>
</feature>
<evidence type="ECO:0000256" key="2">
    <source>
        <dbReference type="PIRSR" id="PIRSR018249-2"/>
    </source>
</evidence>
<dbReference type="KEGG" id="smai:EXU30_01220"/>
<feature type="binding site" evidence="2">
    <location>
        <position position="183"/>
    </location>
    <ligand>
        <name>S-adenosyl-L-methionine</name>
        <dbReference type="ChEBI" id="CHEBI:59789"/>
    </ligand>
</feature>
<dbReference type="CDD" id="cd02440">
    <property type="entry name" value="AdoMet_MTases"/>
    <property type="match status" value="1"/>
</dbReference>
<keyword evidence="5" id="KW-0489">Methyltransferase</keyword>
<dbReference type="SUPFAM" id="SSF53335">
    <property type="entry name" value="S-adenosyl-L-methionine-dependent methyltransferases"/>
    <property type="match status" value="1"/>
</dbReference>
<dbReference type="AlphaFoldDB" id="A0A411PD34"/>
<dbReference type="Pfam" id="PF13847">
    <property type="entry name" value="Methyltransf_31"/>
    <property type="match status" value="1"/>
</dbReference>
<evidence type="ECO:0000256" key="1">
    <source>
        <dbReference type="PIRSR" id="PIRSR018249-1"/>
    </source>
</evidence>
<feature type="domain" description="Methyltransferase" evidence="3">
    <location>
        <begin position="83"/>
        <end position="198"/>
    </location>
</feature>
<dbReference type="Pfam" id="PF21302">
    <property type="entry name" value="Zn_ribbon_RlmA"/>
    <property type="match status" value="1"/>
</dbReference>
<dbReference type="InterPro" id="IPR029063">
    <property type="entry name" value="SAM-dependent_MTases_sf"/>
</dbReference>
<feature type="binding site" evidence="2">
    <location>
        <begin position="95"/>
        <end position="96"/>
    </location>
    <ligand>
        <name>S-adenosyl-L-methionine</name>
        <dbReference type="ChEBI" id="CHEBI:59789"/>
    </ligand>
</feature>
<keyword evidence="5" id="KW-0808">Transferase</keyword>
<dbReference type="GO" id="GO:0052911">
    <property type="term" value="F:23S rRNA (guanine(745)-N(1))-methyltransferase activity"/>
    <property type="evidence" value="ECO:0007669"/>
    <property type="project" value="UniProtKB-EC"/>
</dbReference>
<dbReference type="EC" id="2.1.1.187" evidence="5"/>
<dbReference type="InterPro" id="IPR025714">
    <property type="entry name" value="Methyltranfer_dom"/>
</dbReference>
<protein>
    <submittedName>
        <fullName evidence="5">23S rRNA (Guanine(745)-N(1))-methyltransferase</fullName>
        <ecNumber evidence="5">2.1.1.187</ecNumber>
    </submittedName>
</protein>
<keyword evidence="6" id="KW-1185">Reference proteome</keyword>
<dbReference type="InterPro" id="IPR052939">
    <property type="entry name" value="23S_rRNA_MeTrnsfrase_RlmA"/>
</dbReference>
<dbReference type="NCBIfam" id="NF008300">
    <property type="entry name" value="PRK11088.1"/>
    <property type="match status" value="1"/>
</dbReference>
<keyword evidence="1" id="KW-0479">Metal-binding</keyword>
<keyword evidence="2" id="KW-0949">S-adenosyl-L-methionine</keyword>
<evidence type="ECO:0000259" key="3">
    <source>
        <dbReference type="Pfam" id="PF13847"/>
    </source>
</evidence>
<organism evidence="5 6">
    <name type="scientific">Shewanella maritima</name>
    <dbReference type="NCBI Taxonomy" id="2520507"/>
    <lineage>
        <taxon>Bacteria</taxon>
        <taxon>Pseudomonadati</taxon>
        <taxon>Pseudomonadota</taxon>
        <taxon>Gammaproteobacteria</taxon>
        <taxon>Alteromonadales</taxon>
        <taxon>Shewanellaceae</taxon>
        <taxon>Shewanella</taxon>
    </lineage>
</organism>
<feature type="binding site" evidence="1">
    <location>
        <position position="21"/>
    </location>
    <ligand>
        <name>Zn(2+)</name>
        <dbReference type="ChEBI" id="CHEBI:29105"/>
    </ligand>
</feature>
<dbReference type="PANTHER" id="PTHR43460:SF1">
    <property type="entry name" value="METHYLTRANSFERASE TYPE 11 DOMAIN-CONTAINING PROTEIN"/>
    <property type="match status" value="1"/>
</dbReference>
<feature type="binding site" evidence="2">
    <location>
        <position position="67"/>
    </location>
    <ligand>
        <name>S-adenosyl-L-methionine</name>
        <dbReference type="ChEBI" id="CHEBI:59789"/>
    </ligand>
</feature>
<accession>A0A411PD34</accession>